<dbReference type="Pfam" id="PF07690">
    <property type="entry name" value="MFS_1"/>
    <property type="match status" value="1"/>
</dbReference>
<feature type="transmembrane region" description="Helical" evidence="8">
    <location>
        <begin position="258"/>
        <end position="277"/>
    </location>
</feature>
<feature type="transmembrane region" description="Helical" evidence="8">
    <location>
        <begin position="148"/>
        <end position="170"/>
    </location>
</feature>
<gene>
    <name evidence="10" type="ORF">EV137_2029</name>
</gene>
<feature type="transmembrane region" description="Helical" evidence="8">
    <location>
        <begin position="56"/>
        <end position="76"/>
    </location>
</feature>
<sequence length="404" mass="41649">MPRTVTRPQPTSRDAALTATVLATVVLITAIAPLATDMYVPAFPLVARDLGTGATEVQLTLTTFFVGMALGQLLGGPFSDRVGRRRPLLVSLLVLMAASVLCAFSPTIGVLMVARLLQGFSGGWAMVIARSIVVDLTSGARLVRAMNVVAGVAGIAPIVGPLLGAAVLQFTHWRVSFWVVATLAALMVVAVAFGVPETLRRGYHSGRPAGRILRHRGFLGYLLVFAFSMGTIFAYVATSAFVLQSMNGLSPAAYSVDFAFNAVGLTIATLLSARLADRVPTRKIVLLGLVVTGLAGALLLVGALWFGMPLGVALVGFFVLMTAQGFVGPNAGALASAQIPEHPGTGSALLGFLQWCTAGVIAPLAGIGGASTAVPMASIVVALTLASLIALITNQKGSQPCVES</sequence>
<dbReference type="EMBL" id="SODU01000001">
    <property type="protein sequence ID" value="TDW94710.1"/>
    <property type="molecule type" value="Genomic_DNA"/>
</dbReference>
<dbReference type="PANTHER" id="PTHR43124">
    <property type="entry name" value="PURINE EFFLUX PUMP PBUE"/>
    <property type="match status" value="1"/>
</dbReference>
<evidence type="ECO:0000256" key="7">
    <source>
        <dbReference type="ARBA" id="ARBA00023136"/>
    </source>
</evidence>
<feature type="transmembrane region" description="Helical" evidence="8">
    <location>
        <begin position="347"/>
        <end position="367"/>
    </location>
</feature>
<evidence type="ECO:0000313" key="11">
    <source>
        <dbReference type="Proteomes" id="UP000295060"/>
    </source>
</evidence>
<keyword evidence="11" id="KW-1185">Reference proteome</keyword>
<evidence type="ECO:0000259" key="9">
    <source>
        <dbReference type="PROSITE" id="PS50850"/>
    </source>
</evidence>
<comment type="caution">
    <text evidence="10">The sequence shown here is derived from an EMBL/GenBank/DDBJ whole genome shotgun (WGS) entry which is preliminary data.</text>
</comment>
<evidence type="ECO:0000256" key="2">
    <source>
        <dbReference type="ARBA" id="ARBA00006236"/>
    </source>
</evidence>
<keyword evidence="3" id="KW-0813">Transport</keyword>
<dbReference type="InterPro" id="IPR020846">
    <property type="entry name" value="MFS_dom"/>
</dbReference>
<feature type="transmembrane region" description="Helical" evidence="8">
    <location>
        <begin position="284"/>
        <end position="306"/>
    </location>
</feature>
<dbReference type="NCBIfam" id="TIGR00710">
    <property type="entry name" value="efflux_Bcr_CflA"/>
    <property type="match status" value="1"/>
</dbReference>
<dbReference type="InterPro" id="IPR004812">
    <property type="entry name" value="Efflux_drug-R_Bcr/CmlA"/>
</dbReference>
<comment type="similarity">
    <text evidence="2">Belongs to the major facilitator superfamily. Bcr/CmlA family.</text>
</comment>
<keyword evidence="7 8" id="KW-0472">Membrane</keyword>
<feature type="domain" description="Major facilitator superfamily (MFS) profile" evidence="9">
    <location>
        <begin position="21"/>
        <end position="396"/>
    </location>
</feature>
<dbReference type="InterPro" id="IPR005829">
    <property type="entry name" value="Sugar_transporter_CS"/>
</dbReference>
<evidence type="ECO:0000256" key="8">
    <source>
        <dbReference type="SAM" id="Phobius"/>
    </source>
</evidence>
<dbReference type="CDD" id="cd17320">
    <property type="entry name" value="MFS_MdfA_MDR_like"/>
    <property type="match status" value="1"/>
</dbReference>
<evidence type="ECO:0000256" key="6">
    <source>
        <dbReference type="ARBA" id="ARBA00022989"/>
    </source>
</evidence>
<dbReference type="PROSITE" id="PS00216">
    <property type="entry name" value="SUGAR_TRANSPORT_1"/>
    <property type="match status" value="1"/>
</dbReference>
<dbReference type="RefSeq" id="WP_134128036.1">
    <property type="nucleotide sequence ID" value="NZ_SODU01000001.1"/>
</dbReference>
<dbReference type="PANTHER" id="PTHR43124:SF3">
    <property type="entry name" value="CHLORAMPHENICOL EFFLUX PUMP RV0191"/>
    <property type="match status" value="1"/>
</dbReference>
<evidence type="ECO:0000256" key="3">
    <source>
        <dbReference type="ARBA" id="ARBA00022448"/>
    </source>
</evidence>
<organism evidence="10 11">
    <name type="scientific">Kribbella pratensis</name>
    <dbReference type="NCBI Taxonomy" id="2512112"/>
    <lineage>
        <taxon>Bacteria</taxon>
        <taxon>Bacillati</taxon>
        <taxon>Actinomycetota</taxon>
        <taxon>Actinomycetes</taxon>
        <taxon>Propionibacteriales</taxon>
        <taxon>Kribbellaceae</taxon>
        <taxon>Kribbella</taxon>
    </lineage>
</organism>
<keyword evidence="4" id="KW-1003">Cell membrane</keyword>
<feature type="transmembrane region" description="Helical" evidence="8">
    <location>
        <begin position="312"/>
        <end position="335"/>
    </location>
</feature>
<evidence type="ECO:0000313" key="10">
    <source>
        <dbReference type="EMBL" id="TDW94710.1"/>
    </source>
</evidence>
<keyword evidence="5 8" id="KW-0812">Transmembrane</keyword>
<dbReference type="InterPro" id="IPR036259">
    <property type="entry name" value="MFS_trans_sf"/>
</dbReference>
<proteinExistence type="inferred from homology"/>
<dbReference type="SUPFAM" id="SSF103473">
    <property type="entry name" value="MFS general substrate transporter"/>
    <property type="match status" value="1"/>
</dbReference>
<name>A0ABY2FNK0_9ACTN</name>
<evidence type="ECO:0000256" key="1">
    <source>
        <dbReference type="ARBA" id="ARBA00004651"/>
    </source>
</evidence>
<feature type="transmembrane region" description="Helical" evidence="8">
    <location>
        <begin position="116"/>
        <end position="136"/>
    </location>
</feature>
<dbReference type="InterPro" id="IPR050189">
    <property type="entry name" value="MFS_Efflux_Transporters"/>
</dbReference>
<evidence type="ECO:0000256" key="4">
    <source>
        <dbReference type="ARBA" id="ARBA00022475"/>
    </source>
</evidence>
<feature type="transmembrane region" description="Helical" evidence="8">
    <location>
        <begin position="373"/>
        <end position="392"/>
    </location>
</feature>
<dbReference type="Gene3D" id="1.20.1720.10">
    <property type="entry name" value="Multidrug resistance protein D"/>
    <property type="match status" value="1"/>
</dbReference>
<feature type="transmembrane region" description="Helical" evidence="8">
    <location>
        <begin position="15"/>
        <end position="36"/>
    </location>
</feature>
<protein>
    <submittedName>
        <fullName evidence="10">DHA1 family bicyclomycin/chloramphenicol resistance-like MFS transporter</fullName>
    </submittedName>
</protein>
<feature type="transmembrane region" description="Helical" evidence="8">
    <location>
        <begin position="88"/>
        <end position="110"/>
    </location>
</feature>
<dbReference type="InterPro" id="IPR011701">
    <property type="entry name" value="MFS"/>
</dbReference>
<accession>A0ABY2FNK0</accession>
<feature type="transmembrane region" description="Helical" evidence="8">
    <location>
        <begin position="176"/>
        <end position="196"/>
    </location>
</feature>
<keyword evidence="6 8" id="KW-1133">Transmembrane helix</keyword>
<comment type="subcellular location">
    <subcellularLocation>
        <location evidence="1">Cell membrane</location>
        <topology evidence="1">Multi-pass membrane protein</topology>
    </subcellularLocation>
</comment>
<dbReference type="PROSITE" id="PS50850">
    <property type="entry name" value="MFS"/>
    <property type="match status" value="1"/>
</dbReference>
<dbReference type="Proteomes" id="UP000295060">
    <property type="component" value="Unassembled WGS sequence"/>
</dbReference>
<feature type="transmembrane region" description="Helical" evidence="8">
    <location>
        <begin position="217"/>
        <end position="238"/>
    </location>
</feature>
<evidence type="ECO:0000256" key="5">
    <source>
        <dbReference type="ARBA" id="ARBA00022692"/>
    </source>
</evidence>
<reference evidence="10 11" key="1">
    <citation type="submission" date="2019-03" db="EMBL/GenBank/DDBJ databases">
        <title>Genomic Encyclopedia of Type Strains, Phase III (KMG-III): the genomes of soil and plant-associated and newly described type strains.</title>
        <authorList>
            <person name="Whitman W."/>
        </authorList>
    </citation>
    <scope>NUCLEOTIDE SEQUENCE [LARGE SCALE GENOMIC DNA]</scope>
    <source>
        <strain evidence="10 11">VKMAc-2574</strain>
    </source>
</reference>